<name>A0A563EM78_9PSEU</name>
<proteinExistence type="predicted"/>
<dbReference type="GO" id="GO:0005737">
    <property type="term" value="C:cytoplasm"/>
    <property type="evidence" value="ECO:0007669"/>
    <property type="project" value="TreeGrafter"/>
</dbReference>
<keyword evidence="2" id="KW-0808">Transferase</keyword>
<dbReference type="InterPro" id="IPR016181">
    <property type="entry name" value="Acyl_CoA_acyltransferase"/>
</dbReference>
<dbReference type="GO" id="GO:1990189">
    <property type="term" value="F:protein N-terminal-serine acetyltransferase activity"/>
    <property type="evidence" value="ECO:0007669"/>
    <property type="project" value="TreeGrafter"/>
</dbReference>
<dbReference type="Proteomes" id="UP000316639">
    <property type="component" value="Unassembled WGS sequence"/>
</dbReference>
<keyword evidence="3" id="KW-1185">Reference proteome</keyword>
<evidence type="ECO:0000313" key="3">
    <source>
        <dbReference type="Proteomes" id="UP000316639"/>
    </source>
</evidence>
<dbReference type="Gene3D" id="3.40.630.30">
    <property type="match status" value="1"/>
</dbReference>
<dbReference type="AlphaFoldDB" id="A0A563EM78"/>
<dbReference type="GO" id="GO:0008999">
    <property type="term" value="F:protein-N-terminal-alanine acetyltransferase activity"/>
    <property type="evidence" value="ECO:0007669"/>
    <property type="project" value="TreeGrafter"/>
</dbReference>
<dbReference type="InterPro" id="IPR000182">
    <property type="entry name" value="GNAT_dom"/>
</dbReference>
<comment type="caution">
    <text evidence="2">The sequence shown here is derived from an EMBL/GenBank/DDBJ whole genome shotgun (WGS) entry which is preliminary data.</text>
</comment>
<dbReference type="SUPFAM" id="SSF55729">
    <property type="entry name" value="Acyl-CoA N-acyltransferases (Nat)"/>
    <property type="match status" value="1"/>
</dbReference>
<gene>
    <name evidence="2" type="ORF">FKR81_28785</name>
</gene>
<dbReference type="InterPro" id="IPR051908">
    <property type="entry name" value="Ribosomal_N-acetyltransferase"/>
</dbReference>
<dbReference type="PANTHER" id="PTHR43441:SF10">
    <property type="entry name" value="ACETYLTRANSFERASE"/>
    <property type="match status" value="1"/>
</dbReference>
<reference evidence="2 3" key="1">
    <citation type="submission" date="2019-07" db="EMBL/GenBank/DDBJ databases">
        <title>Lentzea xizangensis sp. nov., isolated from Qinghai-Tibetan Plateau Soils.</title>
        <authorList>
            <person name="Huang J."/>
        </authorList>
    </citation>
    <scope>NUCLEOTIDE SEQUENCE [LARGE SCALE GENOMIC DNA]</scope>
    <source>
        <strain evidence="2 3">FXJ1.1311</strain>
    </source>
</reference>
<feature type="domain" description="N-acetyltransferase" evidence="1">
    <location>
        <begin position="16"/>
        <end position="185"/>
    </location>
</feature>
<dbReference type="PROSITE" id="PS51186">
    <property type="entry name" value="GNAT"/>
    <property type="match status" value="1"/>
</dbReference>
<dbReference type="EMBL" id="VOBR01000021">
    <property type="protein sequence ID" value="TWP48291.1"/>
    <property type="molecule type" value="Genomic_DNA"/>
</dbReference>
<protein>
    <submittedName>
        <fullName evidence="2">GNAT family N-acetyltransferase</fullName>
    </submittedName>
</protein>
<dbReference type="OrthoDB" id="2061990at2"/>
<accession>A0A563EM78</accession>
<evidence type="ECO:0000259" key="1">
    <source>
        <dbReference type="PROSITE" id="PS51186"/>
    </source>
</evidence>
<dbReference type="PANTHER" id="PTHR43441">
    <property type="entry name" value="RIBOSOMAL-PROTEIN-SERINE ACETYLTRANSFERASE"/>
    <property type="match status" value="1"/>
</dbReference>
<organism evidence="2 3">
    <name type="scientific">Lentzea tibetensis</name>
    <dbReference type="NCBI Taxonomy" id="2591470"/>
    <lineage>
        <taxon>Bacteria</taxon>
        <taxon>Bacillati</taxon>
        <taxon>Actinomycetota</taxon>
        <taxon>Actinomycetes</taxon>
        <taxon>Pseudonocardiales</taxon>
        <taxon>Pseudonocardiaceae</taxon>
        <taxon>Lentzea</taxon>
    </lineage>
</organism>
<sequence length="193" mass="21874">MSLLGVEPVEINAGEFYLRALRSDDRIEDAFAIAEAFADPETQRWLPSFGIDSPEAARAYIGFRGRQWERDVAFSWAICDAVTAELLGDVTLRDVYARDGLAEVTLWTHPRHRGRGVAVTALNAVLPWAFQAAELHRVTYRCGVNNKPSQRVAEKCGFTLEGRLREEKIIDDQREDMLLWSRLATDPTPEQLR</sequence>
<evidence type="ECO:0000313" key="2">
    <source>
        <dbReference type="EMBL" id="TWP48291.1"/>
    </source>
</evidence>
<dbReference type="Pfam" id="PF13302">
    <property type="entry name" value="Acetyltransf_3"/>
    <property type="match status" value="1"/>
</dbReference>